<accession>X1VWM7</accession>
<feature type="region of interest" description="Disordered" evidence="1">
    <location>
        <begin position="49"/>
        <end position="71"/>
    </location>
</feature>
<feature type="non-terminal residue" evidence="2">
    <location>
        <position position="1"/>
    </location>
</feature>
<evidence type="ECO:0000256" key="1">
    <source>
        <dbReference type="SAM" id="MobiDB-lite"/>
    </source>
</evidence>
<dbReference type="AlphaFoldDB" id="X1VWM7"/>
<comment type="caution">
    <text evidence="2">The sequence shown here is derived from an EMBL/GenBank/DDBJ whole genome shotgun (WGS) entry which is preliminary data.</text>
</comment>
<gene>
    <name evidence="2" type="ORF">S12H4_48196</name>
</gene>
<organism evidence="2">
    <name type="scientific">marine sediment metagenome</name>
    <dbReference type="NCBI Taxonomy" id="412755"/>
    <lineage>
        <taxon>unclassified sequences</taxon>
        <taxon>metagenomes</taxon>
        <taxon>ecological metagenomes</taxon>
    </lineage>
</organism>
<proteinExistence type="predicted"/>
<evidence type="ECO:0000313" key="2">
    <source>
        <dbReference type="EMBL" id="GAJ15640.1"/>
    </source>
</evidence>
<reference evidence="2" key="1">
    <citation type="journal article" date="2014" name="Front. Microbiol.">
        <title>High frequency of phylogenetically diverse reductive dehalogenase-homologous genes in deep subseafloor sedimentary metagenomes.</title>
        <authorList>
            <person name="Kawai M."/>
            <person name="Futagami T."/>
            <person name="Toyoda A."/>
            <person name="Takaki Y."/>
            <person name="Nishi S."/>
            <person name="Hori S."/>
            <person name="Arai W."/>
            <person name="Tsubouchi T."/>
            <person name="Morono Y."/>
            <person name="Uchiyama I."/>
            <person name="Ito T."/>
            <person name="Fujiyama A."/>
            <person name="Inagaki F."/>
            <person name="Takami H."/>
        </authorList>
    </citation>
    <scope>NUCLEOTIDE SEQUENCE</scope>
    <source>
        <strain evidence="2">Expedition CK06-06</strain>
    </source>
</reference>
<protein>
    <submittedName>
        <fullName evidence="2">Uncharacterized protein</fullName>
    </submittedName>
</protein>
<dbReference type="EMBL" id="BARW01030091">
    <property type="protein sequence ID" value="GAJ15640.1"/>
    <property type="molecule type" value="Genomic_DNA"/>
</dbReference>
<name>X1VWM7_9ZZZZ</name>
<sequence>TADIVWSGDYNDVKWVWEALGQANIADDLRSVWVNAWRAKLHKGIPPELETELTGAPSPGAAEAEAGAGVATGKPGGREYIIVEDEPVRVGANLGDYNLQDAKDILAIRALRNRFGGAGQQGAAAQPSATEQLSNLITALTPLLISLRPQMWTRPLLS</sequence>
<feature type="compositionally biased region" description="Low complexity" evidence="1">
    <location>
        <begin position="54"/>
        <end position="71"/>
    </location>
</feature>